<protein>
    <submittedName>
        <fullName evidence="1">Uncharacterized protein</fullName>
    </submittedName>
</protein>
<gene>
    <name evidence="1" type="ORF">TUBRATIS_11530</name>
</gene>
<proteinExistence type="predicted"/>
<dbReference type="OrthoDB" id="2188504at2759"/>
<keyword evidence="2" id="KW-1185">Reference proteome</keyword>
<comment type="caution">
    <text evidence="1">The sequence shown here is derived from an EMBL/GenBank/DDBJ whole genome shotgun (WGS) entry which is preliminary data.</text>
</comment>
<accession>A0A437AMN4</accession>
<dbReference type="VEuPathDB" id="MicrosporidiaDB:TUBRATIS_11530"/>
<evidence type="ECO:0000313" key="2">
    <source>
        <dbReference type="Proteomes" id="UP000282876"/>
    </source>
</evidence>
<dbReference type="AlphaFoldDB" id="A0A437AMN4"/>
<dbReference type="Proteomes" id="UP000282876">
    <property type="component" value="Unassembled WGS sequence"/>
</dbReference>
<dbReference type="EMBL" id="RCSS01000242">
    <property type="protein sequence ID" value="RVD92349.1"/>
    <property type="molecule type" value="Genomic_DNA"/>
</dbReference>
<sequence>MIVICIVLLVILCPTIYCLYLYLTKELTKKEVKNFLKLSLGSFDNELIKYLVNKEENLFNQLVINYLSNKSDELLEKLAEYLRNKHYMSRSSSFTRPALVIRALIIEIVFEQIKVNYDHGFVFDNQVFQNLEKNAPFVKRYCVIAKTNDNNYFTNVCAGSFDININQMILSGFNQFVEKVTKNGISNFDNIFFPDIAIVVFKRSNLKYNVDLKYCNYVRFMTLYNGEVYSLNNLLVKIPKFIAFDYELRSGEKVAIEGNFSKYFVKYSNSYLAFITLKSIKSL</sequence>
<organism evidence="1 2">
    <name type="scientific">Tubulinosema ratisbonensis</name>
    <dbReference type="NCBI Taxonomy" id="291195"/>
    <lineage>
        <taxon>Eukaryota</taxon>
        <taxon>Fungi</taxon>
        <taxon>Fungi incertae sedis</taxon>
        <taxon>Microsporidia</taxon>
        <taxon>Tubulinosematoidea</taxon>
        <taxon>Tubulinosematidae</taxon>
        <taxon>Tubulinosema</taxon>
    </lineage>
</organism>
<evidence type="ECO:0000313" key="1">
    <source>
        <dbReference type="EMBL" id="RVD92349.1"/>
    </source>
</evidence>
<reference evidence="1 2" key="1">
    <citation type="submission" date="2018-10" db="EMBL/GenBank/DDBJ databases">
        <title>Draft genome sequence of the microsporidian Tubulinosema ratisbonensis.</title>
        <authorList>
            <person name="Polonais V."/>
            <person name="Peyretaillade E."/>
            <person name="Niehus S."/>
            <person name="Wawrzyniak I."/>
            <person name="Franchet A."/>
            <person name="Gaspin C."/>
            <person name="Reichstadt M."/>
            <person name="Belser C."/>
            <person name="Labadie K."/>
            <person name="Delbac F."/>
            <person name="Ferrandon D."/>
        </authorList>
    </citation>
    <scope>NUCLEOTIDE SEQUENCE [LARGE SCALE GENOMIC DNA]</scope>
    <source>
        <strain evidence="1 2">Franzen</strain>
    </source>
</reference>
<name>A0A437AMN4_9MICR</name>